<feature type="transmembrane region" description="Helical" evidence="4">
    <location>
        <begin position="34"/>
        <end position="55"/>
    </location>
</feature>
<name>A0A2A7V046_COMTR</name>
<proteinExistence type="predicted"/>
<feature type="transmembrane region" description="Helical" evidence="4">
    <location>
        <begin position="101"/>
        <end position="122"/>
    </location>
</feature>
<dbReference type="Gene3D" id="1.20.1250.20">
    <property type="entry name" value="MFS general substrate transporter like domains"/>
    <property type="match status" value="1"/>
</dbReference>
<feature type="transmembrane region" description="Helical" evidence="4">
    <location>
        <begin position="364"/>
        <end position="386"/>
    </location>
</feature>
<dbReference type="PANTHER" id="PTHR23537">
    <property type="match status" value="1"/>
</dbReference>
<feature type="transmembrane region" description="Helical" evidence="4">
    <location>
        <begin position="190"/>
        <end position="207"/>
    </location>
</feature>
<feature type="transmembrane region" description="Helical" evidence="4">
    <location>
        <begin position="332"/>
        <end position="352"/>
    </location>
</feature>
<dbReference type="InterPro" id="IPR020846">
    <property type="entry name" value="MFS_dom"/>
</dbReference>
<dbReference type="InterPro" id="IPR010645">
    <property type="entry name" value="MFS_4"/>
</dbReference>
<dbReference type="STRING" id="1219032.GCA_001515545_02596"/>
<feature type="transmembrane region" description="Helical" evidence="4">
    <location>
        <begin position="128"/>
        <end position="152"/>
    </location>
</feature>
<dbReference type="EMBL" id="PDEA01000001">
    <property type="protein sequence ID" value="PEH90844.1"/>
    <property type="molecule type" value="Genomic_DNA"/>
</dbReference>
<accession>A0A2A7V046</accession>
<gene>
    <name evidence="6" type="ORF">CRM82_03500</name>
</gene>
<evidence type="ECO:0000259" key="5">
    <source>
        <dbReference type="PROSITE" id="PS50850"/>
    </source>
</evidence>
<evidence type="ECO:0000256" key="1">
    <source>
        <dbReference type="ARBA" id="ARBA00022692"/>
    </source>
</evidence>
<feature type="transmembrane region" description="Helical" evidence="4">
    <location>
        <begin position="164"/>
        <end position="184"/>
    </location>
</feature>
<keyword evidence="7" id="KW-1185">Reference proteome</keyword>
<dbReference type="SUPFAM" id="SSF103473">
    <property type="entry name" value="MFS general substrate transporter"/>
    <property type="match status" value="1"/>
</dbReference>
<feature type="transmembrane region" description="Helical" evidence="4">
    <location>
        <begin position="309"/>
        <end position="326"/>
    </location>
</feature>
<comment type="caution">
    <text evidence="6">The sequence shown here is derived from an EMBL/GenBank/DDBJ whole genome shotgun (WGS) entry which is preliminary data.</text>
</comment>
<feature type="transmembrane region" description="Helical" evidence="4">
    <location>
        <begin position="392"/>
        <end position="412"/>
    </location>
</feature>
<feature type="transmembrane region" description="Helical" evidence="4">
    <location>
        <begin position="279"/>
        <end position="297"/>
    </location>
</feature>
<keyword evidence="1 4" id="KW-0812">Transmembrane</keyword>
<feature type="transmembrane region" description="Helical" evidence="4">
    <location>
        <begin position="234"/>
        <end position="259"/>
    </location>
</feature>
<feature type="transmembrane region" description="Helical" evidence="4">
    <location>
        <begin position="75"/>
        <end position="94"/>
    </location>
</feature>
<evidence type="ECO:0000256" key="3">
    <source>
        <dbReference type="ARBA" id="ARBA00023136"/>
    </source>
</evidence>
<dbReference type="PANTHER" id="PTHR23537:SF1">
    <property type="entry name" value="SUGAR TRANSPORTER"/>
    <property type="match status" value="1"/>
</dbReference>
<evidence type="ECO:0000313" key="6">
    <source>
        <dbReference type="EMBL" id="PEH90844.1"/>
    </source>
</evidence>
<dbReference type="GO" id="GO:0005886">
    <property type="term" value="C:plasma membrane"/>
    <property type="evidence" value="ECO:0007669"/>
    <property type="project" value="TreeGrafter"/>
</dbReference>
<protein>
    <submittedName>
        <fullName evidence="6">MFS transporter</fullName>
    </submittedName>
</protein>
<dbReference type="OrthoDB" id="9797953at2"/>
<reference evidence="7" key="1">
    <citation type="submission" date="2017-09" db="EMBL/GenBank/DDBJ databases">
        <title>FDA dAtabase for Regulatory Grade micrObial Sequences (FDA-ARGOS): Supporting development and validation of Infectious Disease Dx tests.</title>
        <authorList>
            <person name="Minogue T."/>
            <person name="Wolcott M."/>
            <person name="Wasieloski L."/>
            <person name="Aguilar W."/>
            <person name="Moore D."/>
            <person name="Tallon L."/>
            <person name="Sadzewicz L."/>
            <person name="Ott S."/>
            <person name="Zhao X."/>
            <person name="Nagaraj S."/>
            <person name="Vavikolanu K."/>
            <person name="Aluvathingal J."/>
            <person name="Nadendla S."/>
            <person name="Sichtig H."/>
        </authorList>
    </citation>
    <scope>NUCLEOTIDE SEQUENCE [LARGE SCALE GENOMIC DNA]</scope>
    <source>
        <strain evidence="7">FDAARGOS_394</strain>
    </source>
</reference>
<dbReference type="GO" id="GO:0022857">
    <property type="term" value="F:transmembrane transporter activity"/>
    <property type="evidence" value="ECO:0007669"/>
    <property type="project" value="InterPro"/>
</dbReference>
<feature type="domain" description="Major facilitator superfamily (MFS) profile" evidence="5">
    <location>
        <begin position="35"/>
        <end position="418"/>
    </location>
</feature>
<dbReference type="AlphaFoldDB" id="A0A2A7V046"/>
<dbReference type="Proteomes" id="UP000220246">
    <property type="component" value="Unassembled WGS sequence"/>
</dbReference>
<organism evidence="6 7">
    <name type="scientific">Comamonas terrigena</name>
    <dbReference type="NCBI Taxonomy" id="32013"/>
    <lineage>
        <taxon>Bacteria</taxon>
        <taxon>Pseudomonadati</taxon>
        <taxon>Pseudomonadota</taxon>
        <taxon>Betaproteobacteria</taxon>
        <taxon>Burkholderiales</taxon>
        <taxon>Comamonadaceae</taxon>
        <taxon>Comamonas</taxon>
    </lineage>
</organism>
<sequence>MTPVPVRSAPLAPGRHAVPASLPESARVIHRHELPLFFTGFAATLSGVGLARFAYTALMPQMVHAGWFSGEQVAYLGAANLLGYLVGALAAAPLAERFGTLRVLVACWLAVAFSFAACGQAQPMALFFVWRLVSGIAGAVLMVLGPSVAMAATPVQRRATLGPLMFCGIGCGALLSATLVPALAATSLSLVWWALAAVSALAGWGGWRQARRLPAPAPQALSPQAGIPLRSAPLWTVPVLLVMLAYTCDAFGFVPHTVFWVDYLARELHLGAAYASTQWAFFGLGAIAGPLAAAFCASRWGWWGTTTSAYAIKAAAIALPLVWASFAGHATSAFLVGALSPGMAAITSGYLMQLIGPLQHKKMWGYATAAFALMQAVSGYFMAWMYAATGVYQPLFAIGSAVLLAGTVMVVASRWARPVPVAA</sequence>
<evidence type="ECO:0000313" key="7">
    <source>
        <dbReference type="Proteomes" id="UP000220246"/>
    </source>
</evidence>
<evidence type="ECO:0000256" key="2">
    <source>
        <dbReference type="ARBA" id="ARBA00022989"/>
    </source>
</evidence>
<keyword evidence="3 4" id="KW-0472">Membrane</keyword>
<keyword evidence="2 4" id="KW-1133">Transmembrane helix</keyword>
<evidence type="ECO:0000256" key="4">
    <source>
        <dbReference type="SAM" id="Phobius"/>
    </source>
</evidence>
<dbReference type="PROSITE" id="PS50850">
    <property type="entry name" value="MFS"/>
    <property type="match status" value="1"/>
</dbReference>
<dbReference type="Pfam" id="PF06779">
    <property type="entry name" value="MFS_4"/>
    <property type="match status" value="1"/>
</dbReference>
<dbReference type="InterPro" id="IPR036259">
    <property type="entry name" value="MFS_trans_sf"/>
</dbReference>